<gene>
    <name evidence="5" type="ORF">EDD55_106106</name>
</gene>
<evidence type="ECO:0000256" key="2">
    <source>
        <dbReference type="ARBA" id="ARBA00001089"/>
    </source>
</evidence>
<evidence type="ECO:0000313" key="6">
    <source>
        <dbReference type="Proteomes" id="UP000295304"/>
    </source>
</evidence>
<reference evidence="5 6" key="1">
    <citation type="submission" date="2019-03" db="EMBL/GenBank/DDBJ databases">
        <title>Genomic Encyclopedia of Type Strains, Phase IV (KMG-IV): sequencing the most valuable type-strain genomes for metagenomic binning, comparative biology and taxonomic classification.</title>
        <authorList>
            <person name="Goeker M."/>
        </authorList>
    </citation>
    <scope>NUCLEOTIDE SEQUENCE [LARGE SCALE GENOMIC DNA]</scope>
    <source>
        <strain evidence="5 6">DSM 101688</strain>
    </source>
</reference>
<dbReference type="InterPro" id="IPR043137">
    <property type="entry name" value="GGT_ssub_C"/>
</dbReference>
<comment type="catalytic activity">
    <reaction evidence="1">
        <text>an S-substituted glutathione + H2O = an S-substituted L-cysteinylglycine + L-glutamate</text>
        <dbReference type="Rhea" id="RHEA:59468"/>
        <dbReference type="ChEBI" id="CHEBI:15377"/>
        <dbReference type="ChEBI" id="CHEBI:29985"/>
        <dbReference type="ChEBI" id="CHEBI:90779"/>
        <dbReference type="ChEBI" id="CHEBI:143103"/>
        <dbReference type="EC" id="3.4.19.13"/>
    </reaction>
</comment>
<dbReference type="PRINTS" id="PR01210">
    <property type="entry name" value="GGTRANSPTASE"/>
</dbReference>
<dbReference type="EMBL" id="SLZW01000006">
    <property type="protein sequence ID" value="TCS62148.1"/>
    <property type="molecule type" value="Genomic_DNA"/>
</dbReference>
<evidence type="ECO:0000256" key="1">
    <source>
        <dbReference type="ARBA" id="ARBA00001049"/>
    </source>
</evidence>
<keyword evidence="5" id="KW-0378">Hydrolase</keyword>
<comment type="catalytic activity">
    <reaction evidence="2">
        <text>glutathione + H2O = L-cysteinylglycine + L-glutamate</text>
        <dbReference type="Rhea" id="RHEA:28807"/>
        <dbReference type="ChEBI" id="CHEBI:15377"/>
        <dbReference type="ChEBI" id="CHEBI:29985"/>
        <dbReference type="ChEBI" id="CHEBI:57925"/>
        <dbReference type="ChEBI" id="CHEBI:61694"/>
        <dbReference type="EC" id="3.4.19.13"/>
    </reaction>
</comment>
<feature type="binding site" evidence="4">
    <location>
        <position position="449"/>
    </location>
    <ligand>
        <name>L-glutamate</name>
        <dbReference type="ChEBI" id="CHEBI:29985"/>
    </ligand>
</feature>
<dbReference type="PANTHER" id="PTHR11686">
    <property type="entry name" value="GAMMA GLUTAMYL TRANSPEPTIDASE"/>
    <property type="match status" value="1"/>
</dbReference>
<accession>A0A4R3J8I5</accession>
<keyword evidence="6" id="KW-1185">Reference proteome</keyword>
<name>A0A4R3J8I5_9PROT</name>
<dbReference type="GO" id="GO:0036374">
    <property type="term" value="F:glutathione hydrolase activity"/>
    <property type="evidence" value="ECO:0007669"/>
    <property type="project" value="UniProtKB-EC"/>
</dbReference>
<evidence type="ECO:0000256" key="4">
    <source>
        <dbReference type="PIRSR" id="PIRSR600101-2"/>
    </source>
</evidence>
<dbReference type="InterPro" id="IPR000101">
    <property type="entry name" value="GGT_peptidase"/>
</dbReference>
<dbReference type="InterPro" id="IPR029055">
    <property type="entry name" value="Ntn_hydrolases_N"/>
</dbReference>
<dbReference type="GO" id="GO:0006751">
    <property type="term" value="P:glutathione catabolic process"/>
    <property type="evidence" value="ECO:0007669"/>
    <property type="project" value="InterPro"/>
</dbReference>
<dbReference type="Proteomes" id="UP000295304">
    <property type="component" value="Unassembled WGS sequence"/>
</dbReference>
<organism evidence="5 6">
    <name type="scientific">Varunaivibrio sulfuroxidans</name>
    <dbReference type="NCBI Taxonomy" id="1773489"/>
    <lineage>
        <taxon>Bacteria</taxon>
        <taxon>Pseudomonadati</taxon>
        <taxon>Pseudomonadota</taxon>
        <taxon>Alphaproteobacteria</taxon>
        <taxon>Rhodospirillales</taxon>
        <taxon>Magnetovibrionaceae</taxon>
        <taxon>Varunaivibrio</taxon>
    </lineage>
</organism>
<dbReference type="Pfam" id="PF01019">
    <property type="entry name" value="G_glu_transpept"/>
    <property type="match status" value="1"/>
</dbReference>
<dbReference type="AlphaFoldDB" id="A0A4R3J8I5"/>
<protein>
    <submittedName>
        <fullName evidence="5">Gamma-glutamyltranspeptidase/glutathione hydrolase</fullName>
    </submittedName>
</protein>
<dbReference type="SUPFAM" id="SSF56235">
    <property type="entry name" value="N-terminal nucleophile aminohydrolases (Ntn hydrolases)"/>
    <property type="match status" value="1"/>
</dbReference>
<comment type="caution">
    <text evidence="5">The sequence shown here is derived from an EMBL/GenBank/DDBJ whole genome shotgun (WGS) entry which is preliminary data.</text>
</comment>
<dbReference type="GO" id="GO:0103068">
    <property type="term" value="F:leukotriene C4 gamma-glutamyl transferase activity"/>
    <property type="evidence" value="ECO:0007669"/>
    <property type="project" value="UniProtKB-EC"/>
</dbReference>
<dbReference type="PANTHER" id="PTHR11686:SF9">
    <property type="entry name" value="RE13973P"/>
    <property type="match status" value="1"/>
</dbReference>
<comment type="catalytic activity">
    <reaction evidence="3">
        <text>an N-terminal (5-L-glutamyl)-[peptide] + an alpha-amino acid = 5-L-glutamyl amino acid + an N-terminal L-alpha-aminoacyl-[peptide]</text>
        <dbReference type="Rhea" id="RHEA:23904"/>
        <dbReference type="Rhea" id="RHEA-COMP:9780"/>
        <dbReference type="Rhea" id="RHEA-COMP:9795"/>
        <dbReference type="ChEBI" id="CHEBI:77644"/>
        <dbReference type="ChEBI" id="CHEBI:78597"/>
        <dbReference type="ChEBI" id="CHEBI:78599"/>
        <dbReference type="ChEBI" id="CHEBI:78608"/>
        <dbReference type="EC" id="2.3.2.2"/>
    </reaction>
</comment>
<dbReference type="GO" id="GO:0005886">
    <property type="term" value="C:plasma membrane"/>
    <property type="evidence" value="ECO:0007669"/>
    <property type="project" value="TreeGrafter"/>
</dbReference>
<evidence type="ECO:0000313" key="5">
    <source>
        <dbReference type="EMBL" id="TCS62148.1"/>
    </source>
</evidence>
<proteinExistence type="predicted"/>
<sequence length="551" mass="56283">MRFIKGLSLTVSPKGSHAARRRQFGVLAALVLVAGCSSTSGVSQGTLTYVQGFSGAVAAADPRAALIAQDVLNTGGTAADAVAAGYFAMAVGLPSSAGLGGGGVCLVHDRKSGAVEALDFLNRAPKTVLPGARIADAVPGNVRGMFALQSRYGVRRWAELVAPAEALARFGAPVSKAFARELDPVKQSLMADPGVAAILARRDTGAPVGEGDLLLRPDLASVLSLIRAKGVGDFYQGPWARRFVAADRAAGGSLDLADLRDFSPQWRAPLKVPFGSLISSRTAYFAAPPEGGALAARMWAMIVRDGGFASDDAAARAHLLAEVSMRAFAKRGGGQVGNVAQIDTGSKNMMASFDSRRHTPASHFAPLSPTPRTSPSAASIVAVDPQGDAVACAFTLGAAFGTGKVAQGTGIFLAENPTARGRSSLALTPMLVTNDNVHEVYFAAAAGGGLPAPAALVNVAARTQLAGVRLGAAMAAPRVFNPATPDITFYEPTMKKAVIDALSRRGHHLGKAADQGRVVAISCPDGLPPKPGSCQVSADTRGAGLGVGAQH</sequence>
<dbReference type="Gene3D" id="3.60.20.40">
    <property type="match status" value="1"/>
</dbReference>
<dbReference type="RefSeq" id="WP_165886329.1">
    <property type="nucleotide sequence ID" value="NZ_CP119676.1"/>
</dbReference>
<evidence type="ECO:0000256" key="3">
    <source>
        <dbReference type="ARBA" id="ARBA00047417"/>
    </source>
</evidence>